<evidence type="ECO:0000256" key="6">
    <source>
        <dbReference type="ARBA" id="ARBA00023237"/>
    </source>
</evidence>
<dbReference type="Proteomes" id="UP001172082">
    <property type="component" value="Unassembled WGS sequence"/>
</dbReference>
<evidence type="ECO:0000256" key="2">
    <source>
        <dbReference type="ARBA" id="ARBA00022448"/>
    </source>
</evidence>
<keyword evidence="5 7" id="KW-0472">Membrane</keyword>
<keyword evidence="10" id="KW-1185">Reference proteome</keyword>
<sequence length="1152" mass="126428">MKTKFLPLITKLFMYSIYGTILQLFLCSLILAAKPVNAQKKHSLKDISISIQFKNDDLFAAFKKIEKNAEFNFVYNAGDLDEGIRLNRVYKNTSLYEVLMDISREAKLGFKRVNGNINVKQRHDPEEREKVVEIINDVQISGKITDENGQLLPGVNVLIKGTNVGVVSDIQGSYRIDVPSGYTTLVFSYIGYNTEEIDIGDQTVINVKMSPDIHALSEVVVIGYGTQERANVTSAISQVKSSTFKDIPVSSIEQGIASQLPGVNVVQASGAPGKDNQINIRGIGTITAGSQPLIVIDGLPISESTGLNSFNPNDVASVEVLKDAAAAAIYGSRGANGVVLITTKKGEKGDTKFHFDAYAGVQQVANRLDLMDAYEWSAWVKEARDNYYISLDPVNHSTNDANDVRQANTVALGGNAKKVIIPDFIVPYLNGQPGLTDTDWQDEIFRDARISNYQLSASGGSDDINYFISGNYFNQEGVVLGSDFERYTLRANIESDLSKKLKLGLHFAPSFSKQNAVPEGWTDTPVTMAINSIPVFSPYNPDGTLAISTQINAVIPSDQAQAENPVAFAKNIKDENTRAKLLGGAYLELEILKGLKAKTYLGIDYGSTRFNYFRPGFLGNYRAPAPTVPSGRSSTFQLINWINENTITYNKTFDAGHSISLLGGYSIQKENIQSNRLLASNFPNDQVTTLNAGVITGGNSLEEEWTLISYLLRATYDFKGKYLFSAAVRRDGSSRFGANNKWGVFPSFSAGWRMSDETFFPETDWISDLKLRASWGVTGNNQIENYGSQALLGNAGAILGGSLQSGLSPSTSPNANLSWEETNMLDVGLDIGLWEDKIILTADYYKATTDGLLLNVPVPAHSGFTSSLQNLGKVQNSGLELAIKANYQIGPLEISSAFNLSSNENEVLALGPGQDQIITGRHITEIGGPIGAHYGYRVLGVFNSQSQLDNIPHRSDAGLGDYIYEDVNGDGAISSADRTVLGSFWPDYTYGFTSTINYKNFDLSISLQGVEGVMVHDRLLSVLLYNPEGWGNASRDYWQNHYSANNTNAIYAKANPVPTDNGFYRETDLLHDDASYLRFRNITLGYNFPEKLLESISLESARVYFSSKNPFTFTDFRGYNPEQSSNNPLQPGLTLGNYPTERSFVFGVNLTF</sequence>
<accession>A0ABT8KGN7</accession>
<dbReference type="Gene3D" id="2.170.130.10">
    <property type="entry name" value="TonB-dependent receptor, plug domain"/>
    <property type="match status" value="1"/>
</dbReference>
<keyword evidence="3 7" id="KW-1134">Transmembrane beta strand</keyword>
<gene>
    <name evidence="9" type="ORF">QQ008_00865</name>
</gene>
<dbReference type="PROSITE" id="PS52016">
    <property type="entry name" value="TONB_DEPENDENT_REC_3"/>
    <property type="match status" value="1"/>
</dbReference>
<dbReference type="InterPro" id="IPR039426">
    <property type="entry name" value="TonB-dep_rcpt-like"/>
</dbReference>
<evidence type="ECO:0000313" key="9">
    <source>
        <dbReference type="EMBL" id="MDN5199880.1"/>
    </source>
</evidence>
<dbReference type="Gene3D" id="2.60.40.1120">
    <property type="entry name" value="Carboxypeptidase-like, regulatory domain"/>
    <property type="match status" value="1"/>
</dbReference>
<evidence type="ECO:0000256" key="3">
    <source>
        <dbReference type="ARBA" id="ARBA00022452"/>
    </source>
</evidence>
<dbReference type="SUPFAM" id="SSF49464">
    <property type="entry name" value="Carboxypeptidase regulatory domain-like"/>
    <property type="match status" value="1"/>
</dbReference>
<keyword evidence="2 7" id="KW-0813">Transport</keyword>
<dbReference type="InterPro" id="IPR023997">
    <property type="entry name" value="TonB-dep_OMP_SusC/RagA_CS"/>
</dbReference>
<dbReference type="InterPro" id="IPR036942">
    <property type="entry name" value="Beta-barrel_TonB_sf"/>
</dbReference>
<keyword evidence="9" id="KW-0675">Receptor</keyword>
<evidence type="ECO:0000256" key="7">
    <source>
        <dbReference type="PROSITE-ProRule" id="PRU01360"/>
    </source>
</evidence>
<name>A0ABT8KGN7_9BACT</name>
<dbReference type="Pfam" id="PF13715">
    <property type="entry name" value="CarbopepD_reg_2"/>
    <property type="match status" value="1"/>
</dbReference>
<dbReference type="Gene3D" id="2.40.170.20">
    <property type="entry name" value="TonB-dependent receptor, beta-barrel domain"/>
    <property type="match status" value="1"/>
</dbReference>
<dbReference type="RefSeq" id="WP_346749911.1">
    <property type="nucleotide sequence ID" value="NZ_JAUJEA010000001.1"/>
</dbReference>
<organism evidence="9 10">
    <name type="scientific">Splendidivirga corallicola</name>
    <dbReference type="NCBI Taxonomy" id="3051826"/>
    <lineage>
        <taxon>Bacteria</taxon>
        <taxon>Pseudomonadati</taxon>
        <taxon>Bacteroidota</taxon>
        <taxon>Cytophagia</taxon>
        <taxon>Cytophagales</taxon>
        <taxon>Splendidivirgaceae</taxon>
        <taxon>Splendidivirga</taxon>
    </lineage>
</organism>
<keyword evidence="6 7" id="KW-0998">Cell outer membrane</keyword>
<dbReference type="SUPFAM" id="SSF56935">
    <property type="entry name" value="Porins"/>
    <property type="match status" value="1"/>
</dbReference>
<evidence type="ECO:0000256" key="5">
    <source>
        <dbReference type="ARBA" id="ARBA00023136"/>
    </source>
</evidence>
<comment type="subcellular location">
    <subcellularLocation>
        <location evidence="1 7">Cell outer membrane</location>
        <topology evidence="1 7">Multi-pass membrane protein</topology>
    </subcellularLocation>
</comment>
<dbReference type="InterPro" id="IPR037066">
    <property type="entry name" value="Plug_dom_sf"/>
</dbReference>
<dbReference type="InterPro" id="IPR012910">
    <property type="entry name" value="Plug_dom"/>
</dbReference>
<dbReference type="NCBIfam" id="TIGR04056">
    <property type="entry name" value="OMP_RagA_SusC"/>
    <property type="match status" value="1"/>
</dbReference>
<comment type="similarity">
    <text evidence="7">Belongs to the TonB-dependent receptor family.</text>
</comment>
<evidence type="ECO:0000256" key="4">
    <source>
        <dbReference type="ARBA" id="ARBA00022692"/>
    </source>
</evidence>
<dbReference type="InterPro" id="IPR023996">
    <property type="entry name" value="TonB-dep_OMP_SusC/RagA"/>
</dbReference>
<dbReference type="Pfam" id="PF07715">
    <property type="entry name" value="Plug"/>
    <property type="match status" value="1"/>
</dbReference>
<dbReference type="InterPro" id="IPR008969">
    <property type="entry name" value="CarboxyPept-like_regulatory"/>
</dbReference>
<keyword evidence="4 7" id="KW-0812">Transmembrane</keyword>
<protein>
    <submittedName>
        <fullName evidence="9">TonB-dependent receptor</fullName>
    </submittedName>
</protein>
<feature type="domain" description="TonB-dependent receptor plug" evidence="8">
    <location>
        <begin position="230"/>
        <end position="338"/>
    </location>
</feature>
<evidence type="ECO:0000256" key="1">
    <source>
        <dbReference type="ARBA" id="ARBA00004571"/>
    </source>
</evidence>
<dbReference type="EMBL" id="JAUJEA010000001">
    <property type="protein sequence ID" value="MDN5199880.1"/>
    <property type="molecule type" value="Genomic_DNA"/>
</dbReference>
<reference evidence="9" key="1">
    <citation type="submission" date="2023-06" db="EMBL/GenBank/DDBJ databases">
        <title>Genomic of Parafulvivirga corallium.</title>
        <authorList>
            <person name="Wang G."/>
        </authorList>
    </citation>
    <scope>NUCLEOTIDE SEQUENCE</scope>
    <source>
        <strain evidence="9">BMA10</strain>
    </source>
</reference>
<proteinExistence type="inferred from homology"/>
<evidence type="ECO:0000313" key="10">
    <source>
        <dbReference type="Proteomes" id="UP001172082"/>
    </source>
</evidence>
<dbReference type="NCBIfam" id="TIGR04057">
    <property type="entry name" value="SusC_RagA_signa"/>
    <property type="match status" value="1"/>
</dbReference>
<evidence type="ECO:0000259" key="8">
    <source>
        <dbReference type="Pfam" id="PF07715"/>
    </source>
</evidence>
<comment type="caution">
    <text evidence="9">The sequence shown here is derived from an EMBL/GenBank/DDBJ whole genome shotgun (WGS) entry which is preliminary data.</text>
</comment>